<dbReference type="SUPFAM" id="SSF88697">
    <property type="entry name" value="PUA domain-like"/>
    <property type="match status" value="1"/>
</dbReference>
<evidence type="ECO:0008006" key="2">
    <source>
        <dbReference type="Google" id="ProtNLM"/>
    </source>
</evidence>
<dbReference type="InterPro" id="IPR015947">
    <property type="entry name" value="PUA-like_sf"/>
</dbReference>
<dbReference type="AlphaFoldDB" id="Q2LEN3"/>
<sequence length="153" mass="16762">MSNSTLPGDPGTWVRGITIRQPWATCLLAGKHIENRPVPWPWRGWLLLHAGQTTERAPLRDPLVATAIRGRDLHTGAVIGIARLTDCHQDPAGTPPCSPWAQTDAWHLVLADVHELPLPIPAVRGQLGAWKPTQDLVDQVRLQLPQLTPESAS</sequence>
<reference evidence="1" key="1">
    <citation type="journal article" date="2006" name="Appl. Environ. Microbiol.">
        <title>Diversity of telomere palindromic sequences and replication genes among Streptomyces linear plasmids.</title>
        <authorList>
            <person name="Zhang R."/>
            <person name="Yang Y."/>
            <person name="Fang P."/>
            <person name="Jiang C."/>
            <person name="Xu L."/>
            <person name="Zhu Y."/>
            <person name="Shen M."/>
            <person name="Xia H."/>
            <person name="Zhao J."/>
            <person name="Chen T."/>
            <person name="Qin Z."/>
        </authorList>
    </citation>
    <scope>NUCLEOTIDE SEQUENCE</scope>
    <source>
        <strain evidence="1">FR1</strain>
        <plasmid evidence="1">pFRL1</plasmid>
    </source>
</reference>
<name>Q2LEN3_9ACTN</name>
<proteinExistence type="predicted"/>
<evidence type="ECO:0000313" key="1">
    <source>
        <dbReference type="EMBL" id="ABC67432.1"/>
    </source>
</evidence>
<keyword evidence="1" id="KW-0614">Plasmid</keyword>
<protein>
    <recommendedName>
        <fullName evidence="2">ASCH domain-containing protein</fullName>
    </recommendedName>
</protein>
<gene>
    <name evidence="1" type="ORF">pFRL1.44</name>
</gene>
<dbReference type="Gene3D" id="2.30.130.30">
    <property type="entry name" value="Hypothetical protein"/>
    <property type="match status" value="1"/>
</dbReference>
<dbReference type="RefSeq" id="WP_012477073.1">
    <property type="nucleotide sequence ID" value="NC_010851.1"/>
</dbReference>
<geneLocation type="plasmid" evidence="1">
    <name>pFRL1</name>
</geneLocation>
<organism evidence="1">
    <name type="scientific">Streptomyces sp. FR1</name>
    <dbReference type="NCBI Taxonomy" id="349971"/>
    <lineage>
        <taxon>Bacteria</taxon>
        <taxon>Bacillati</taxon>
        <taxon>Actinomycetota</taxon>
        <taxon>Actinomycetes</taxon>
        <taxon>Kitasatosporales</taxon>
        <taxon>Streptomycetaceae</taxon>
        <taxon>Streptomyces</taxon>
    </lineage>
</organism>
<dbReference type="EMBL" id="DQ322651">
    <property type="protein sequence ID" value="ABC67432.1"/>
    <property type="molecule type" value="Genomic_DNA"/>
</dbReference>
<accession>Q2LEN3</accession>